<name>A0AB39HB98_9VIBR</name>
<keyword evidence="1" id="KW-0732">Signal</keyword>
<reference evidence="2" key="1">
    <citation type="submission" date="2024-07" db="EMBL/GenBank/DDBJ databases">
        <title>Genome Analysis of a Potential Novel Vibrio Species Secreting pH- and Thermo-stable Alginate Lyase and its Application in Producing Alginate Oligosaccharides.</title>
        <authorList>
            <person name="Huang H."/>
            <person name="Bao K."/>
        </authorList>
    </citation>
    <scope>NUCLEOTIDE SEQUENCE</scope>
    <source>
        <strain evidence="2">HB236076</strain>
    </source>
</reference>
<protein>
    <submittedName>
        <fullName evidence="2">DUF3466 family protein</fullName>
    </submittedName>
</protein>
<dbReference type="NCBIfam" id="TIGR03501">
    <property type="entry name" value="GlyGly_CTERM"/>
    <property type="match status" value="1"/>
</dbReference>
<dbReference type="EMBL" id="CP162601">
    <property type="protein sequence ID" value="XDK23972.1"/>
    <property type="molecule type" value="Genomic_DNA"/>
</dbReference>
<feature type="chain" id="PRO_5044309685" evidence="1">
    <location>
        <begin position="25"/>
        <end position="598"/>
    </location>
</feature>
<feature type="signal peptide" evidence="1">
    <location>
        <begin position="1"/>
        <end position="24"/>
    </location>
</feature>
<gene>
    <name evidence="2" type="ORF">AB0763_06905</name>
</gene>
<dbReference type="RefSeq" id="WP_306100014.1">
    <property type="nucleotide sequence ID" value="NZ_CP162601.1"/>
</dbReference>
<evidence type="ECO:0000313" key="2">
    <source>
        <dbReference type="EMBL" id="XDK23972.1"/>
    </source>
</evidence>
<dbReference type="AlphaFoldDB" id="A0AB39HB98"/>
<sequence length="598" mass="64610">MGKNSGFKLSAVALLVASSFHTQAALYRVIEVETPSTLEEGSDGDYQSSYGTAIQASDADDGSCFTSDTVGGVNCDAFVLGGETRIEEPFAGRPVDGFEYREEAFFGSSPSFYYAQDSDDSDYFQSFCSSRFGYATCDTWGDLFFDEWDRELSGDTTTNAYAFYTTGASEISDGDTDDSAVLYNDNAGTNVVWNSITSDVSGDSGLVGIEFSTGDERATVSSISPTSPDSSTDEDAFDYSRAWKTDGTYTVGSVGYEQDNYYGTFYYTKAAIWDATGSVTTLYWNNNDEDFYGIDDNDDDNKLLAQASIRDFTITDAGEIYAVGFNTYDDDDYFQEATIFSVSEDDYATASNWTETRISDARVDDDYDYYNTKLTGINSNLVAIGEAKRGSLQNGAYPNRPFLVADASASSPSATYFGSEITASSAGGTASAINDYNEIVGQIDTNVTTREYNGKPRTKRAYIYPYDGTGSDSDRMDIFNNQAWLLDDLTNGGDYSDANNAYRILDATGINNAGVISATAIKCSGGYDSTDEDATCGEGEQDETWVAVKLVPINGATSDDISARGESTTSVSRSGGSLGVFTMLSMGLLALVRRKRKA</sequence>
<dbReference type="InterPro" id="IPR020008">
    <property type="entry name" value="GlyGly_CTERM"/>
</dbReference>
<evidence type="ECO:0000256" key="1">
    <source>
        <dbReference type="SAM" id="SignalP"/>
    </source>
</evidence>
<proteinExistence type="predicted"/>
<dbReference type="Pfam" id="PF11949">
    <property type="entry name" value="DUF3466"/>
    <property type="match status" value="1"/>
</dbReference>
<accession>A0AB39HB98</accession>
<dbReference type="InterPro" id="IPR022562">
    <property type="entry name" value="DUF3466"/>
</dbReference>
<dbReference type="KEGG" id="vih:AB0763_06905"/>
<organism evidence="2">
    <name type="scientific">Vibrio sp. HB236076</name>
    <dbReference type="NCBI Taxonomy" id="3232307"/>
    <lineage>
        <taxon>Bacteria</taxon>
        <taxon>Pseudomonadati</taxon>
        <taxon>Pseudomonadota</taxon>
        <taxon>Gammaproteobacteria</taxon>
        <taxon>Vibrionales</taxon>
        <taxon>Vibrionaceae</taxon>
        <taxon>Vibrio</taxon>
    </lineage>
</organism>